<dbReference type="EMBL" id="BMAO01009311">
    <property type="protein sequence ID" value="GFR30022.1"/>
    <property type="molecule type" value="Genomic_DNA"/>
</dbReference>
<keyword evidence="4" id="KW-0813">Transport</keyword>
<keyword evidence="24" id="KW-1185">Reference proteome</keyword>
<dbReference type="SMART" id="SM01420">
    <property type="entry name" value="TRP_2"/>
    <property type="match status" value="1"/>
</dbReference>
<evidence type="ECO:0000256" key="16">
    <source>
        <dbReference type="ARBA" id="ARBA00023136"/>
    </source>
</evidence>
<feature type="domain" description="Transient receptor ion channel" evidence="22">
    <location>
        <begin position="202"/>
        <end position="266"/>
    </location>
</feature>
<dbReference type="SUPFAM" id="SSF48403">
    <property type="entry name" value="Ankyrin repeat"/>
    <property type="match status" value="1"/>
</dbReference>
<keyword evidence="18" id="KW-0407">Ion channel</keyword>
<feature type="transmembrane region" description="Helical" evidence="21">
    <location>
        <begin position="442"/>
        <end position="461"/>
    </location>
</feature>
<keyword evidence="16 21" id="KW-0472">Membrane</keyword>
<dbReference type="GO" id="GO:0044231">
    <property type="term" value="C:host cell presynaptic membrane"/>
    <property type="evidence" value="ECO:0007669"/>
    <property type="project" value="UniProtKB-KW"/>
</dbReference>
<dbReference type="Pfam" id="PF08344">
    <property type="entry name" value="TRP_2"/>
    <property type="match status" value="1"/>
</dbReference>
<evidence type="ECO:0000256" key="14">
    <source>
        <dbReference type="ARBA" id="ARBA00023043"/>
    </source>
</evidence>
<keyword evidence="17" id="KW-1053">Target membrane</keyword>
<feature type="transmembrane region" description="Helical" evidence="21">
    <location>
        <begin position="538"/>
        <end position="557"/>
    </location>
</feature>
<reference evidence="23" key="1">
    <citation type="submission" date="2020-07" db="EMBL/GenBank/DDBJ databases">
        <title>Multicomponent nature underlies the extraordinary mechanical properties of spider dragline silk.</title>
        <authorList>
            <person name="Kono N."/>
            <person name="Nakamura H."/>
            <person name="Mori M."/>
            <person name="Yoshida Y."/>
            <person name="Ohtoshi R."/>
            <person name="Malay A.D."/>
            <person name="Moran D.A.P."/>
            <person name="Tomita M."/>
            <person name="Numata K."/>
            <person name="Arakawa K."/>
        </authorList>
    </citation>
    <scope>NUCLEOTIDE SEQUENCE</scope>
</reference>
<dbReference type="InterPro" id="IPR002153">
    <property type="entry name" value="TRPC_channel"/>
</dbReference>
<dbReference type="InterPro" id="IPR005821">
    <property type="entry name" value="Ion_trans_dom"/>
</dbReference>
<keyword evidence="8" id="KW-0800">Toxin</keyword>
<dbReference type="InterPro" id="IPR013555">
    <property type="entry name" value="TRP_dom"/>
</dbReference>
<dbReference type="AlphaFoldDB" id="A0A8X6M2Y1"/>
<dbReference type="Proteomes" id="UP000887116">
    <property type="component" value="Unassembled WGS sequence"/>
</dbReference>
<feature type="region of interest" description="Disordered" evidence="20">
    <location>
        <begin position="1"/>
        <end position="22"/>
    </location>
</feature>
<feature type="region of interest" description="Disordered" evidence="20">
    <location>
        <begin position="685"/>
        <end position="705"/>
    </location>
</feature>
<dbReference type="GO" id="GO:0005576">
    <property type="term" value="C:extracellular region"/>
    <property type="evidence" value="ECO:0007669"/>
    <property type="project" value="UniProtKB-SubCell"/>
</dbReference>
<keyword evidence="14 19" id="KW-0040">ANK repeat</keyword>
<evidence type="ECO:0000256" key="17">
    <source>
        <dbReference type="ARBA" id="ARBA00023298"/>
    </source>
</evidence>
<keyword evidence="6" id="KW-0964">Secreted</keyword>
<dbReference type="PROSITE" id="PS50088">
    <property type="entry name" value="ANK_REPEAT"/>
    <property type="match status" value="1"/>
</dbReference>
<keyword evidence="9 21" id="KW-0812">Transmembrane</keyword>
<comment type="caution">
    <text evidence="23">The sequence shown here is derived from an EMBL/GenBank/DDBJ whole genome shotgun (WGS) entry which is preliminary data.</text>
</comment>
<evidence type="ECO:0000256" key="12">
    <source>
        <dbReference type="ARBA" id="ARBA00022989"/>
    </source>
</evidence>
<evidence type="ECO:0000256" key="20">
    <source>
        <dbReference type="SAM" id="MobiDB-lite"/>
    </source>
</evidence>
<comment type="subcellular location">
    <subcellularLocation>
        <location evidence="1">Membrane</location>
        <topology evidence="1">Multi-pass membrane protein</topology>
    </subcellularLocation>
    <subcellularLocation>
        <location evidence="3">Secreted</location>
    </subcellularLocation>
    <subcellularLocation>
        <location evidence="2">Target cell membrane</location>
    </subcellularLocation>
</comment>
<evidence type="ECO:0000313" key="23">
    <source>
        <dbReference type="EMBL" id="GFR30022.1"/>
    </source>
</evidence>
<dbReference type="GO" id="GO:0044218">
    <property type="term" value="C:other organism cell membrane"/>
    <property type="evidence" value="ECO:0007669"/>
    <property type="project" value="UniProtKB-KW"/>
</dbReference>
<evidence type="ECO:0000256" key="6">
    <source>
        <dbReference type="ARBA" id="ARBA00022525"/>
    </source>
</evidence>
<keyword evidence="7" id="KW-1052">Target cell membrane</keyword>
<dbReference type="GO" id="GO:0006887">
    <property type="term" value="P:exocytosis"/>
    <property type="evidence" value="ECO:0007669"/>
    <property type="project" value="UniProtKB-KW"/>
</dbReference>
<feature type="compositionally biased region" description="Basic and acidic residues" evidence="20">
    <location>
        <begin position="685"/>
        <end position="697"/>
    </location>
</feature>
<keyword evidence="13" id="KW-0638">Presynaptic neurotoxin</keyword>
<dbReference type="PROSITE" id="PS50297">
    <property type="entry name" value="ANK_REP_REGION"/>
    <property type="match status" value="1"/>
</dbReference>
<dbReference type="OrthoDB" id="2373987at2759"/>
<dbReference type="GO" id="GO:0015279">
    <property type="term" value="F:store-operated calcium channel activity"/>
    <property type="evidence" value="ECO:0007669"/>
    <property type="project" value="TreeGrafter"/>
</dbReference>
<evidence type="ECO:0000259" key="22">
    <source>
        <dbReference type="SMART" id="SM01420"/>
    </source>
</evidence>
<evidence type="ECO:0000256" key="21">
    <source>
        <dbReference type="SAM" id="Phobius"/>
    </source>
</evidence>
<evidence type="ECO:0000256" key="8">
    <source>
        <dbReference type="ARBA" id="ARBA00022656"/>
    </source>
</evidence>
<evidence type="ECO:0000256" key="1">
    <source>
        <dbReference type="ARBA" id="ARBA00004141"/>
    </source>
</evidence>
<keyword evidence="11" id="KW-0677">Repeat</keyword>
<keyword evidence="23" id="KW-0675">Receptor</keyword>
<evidence type="ECO:0000256" key="9">
    <source>
        <dbReference type="ARBA" id="ARBA00022692"/>
    </source>
</evidence>
<dbReference type="Pfam" id="PF00520">
    <property type="entry name" value="Ion_trans"/>
    <property type="match status" value="1"/>
</dbReference>
<evidence type="ECO:0000256" key="19">
    <source>
        <dbReference type="PROSITE-ProRule" id="PRU00023"/>
    </source>
</evidence>
<evidence type="ECO:0000256" key="15">
    <source>
        <dbReference type="ARBA" id="ARBA00023065"/>
    </source>
</evidence>
<dbReference type="GO" id="GO:0034703">
    <property type="term" value="C:cation channel complex"/>
    <property type="evidence" value="ECO:0007669"/>
    <property type="project" value="UniProtKB-ARBA"/>
</dbReference>
<dbReference type="PANTHER" id="PTHR10117:SF54">
    <property type="entry name" value="TRANSIENT RECEPTOR POTENTIAL-GAMMA PROTEIN"/>
    <property type="match status" value="1"/>
</dbReference>
<protein>
    <submittedName>
        <fullName evidence="23">Short transient receptor potential channel 4</fullName>
    </submittedName>
</protein>
<keyword evidence="12 21" id="KW-1133">Transmembrane helix</keyword>
<evidence type="ECO:0000256" key="18">
    <source>
        <dbReference type="ARBA" id="ARBA00023303"/>
    </source>
</evidence>
<dbReference type="GO" id="GO:0070679">
    <property type="term" value="F:inositol 1,4,5 trisphosphate binding"/>
    <property type="evidence" value="ECO:0007669"/>
    <property type="project" value="TreeGrafter"/>
</dbReference>
<evidence type="ECO:0000256" key="11">
    <source>
        <dbReference type="ARBA" id="ARBA00022737"/>
    </source>
</evidence>
<feature type="repeat" description="ANK" evidence="19">
    <location>
        <begin position="167"/>
        <end position="191"/>
    </location>
</feature>
<feature type="compositionally biased region" description="Basic and acidic residues" evidence="20">
    <location>
        <begin position="1"/>
        <end position="12"/>
    </location>
</feature>
<organism evidence="23 24">
    <name type="scientific">Trichonephila clavata</name>
    <name type="common">Joro spider</name>
    <name type="synonym">Nephila clavata</name>
    <dbReference type="NCBI Taxonomy" id="2740835"/>
    <lineage>
        <taxon>Eukaryota</taxon>
        <taxon>Metazoa</taxon>
        <taxon>Ecdysozoa</taxon>
        <taxon>Arthropoda</taxon>
        <taxon>Chelicerata</taxon>
        <taxon>Arachnida</taxon>
        <taxon>Araneae</taxon>
        <taxon>Araneomorphae</taxon>
        <taxon>Entelegynae</taxon>
        <taxon>Araneoidea</taxon>
        <taxon>Nephilidae</taxon>
        <taxon>Trichonephila</taxon>
    </lineage>
</organism>
<feature type="transmembrane region" description="Helical" evidence="21">
    <location>
        <begin position="320"/>
        <end position="340"/>
    </location>
</feature>
<dbReference type="InterPro" id="IPR002110">
    <property type="entry name" value="Ankyrin_rpt"/>
</dbReference>
<evidence type="ECO:0000256" key="10">
    <source>
        <dbReference type="ARBA" id="ARBA00022699"/>
    </source>
</evidence>
<evidence type="ECO:0000256" key="2">
    <source>
        <dbReference type="ARBA" id="ARBA00004175"/>
    </source>
</evidence>
<evidence type="ECO:0000256" key="7">
    <source>
        <dbReference type="ARBA" id="ARBA00022537"/>
    </source>
</evidence>
<dbReference type="PANTHER" id="PTHR10117">
    <property type="entry name" value="TRANSIENT RECEPTOR POTENTIAL CHANNEL"/>
    <property type="match status" value="1"/>
</dbReference>
<dbReference type="SMART" id="SM00248">
    <property type="entry name" value="ANK"/>
    <property type="match status" value="3"/>
</dbReference>
<dbReference type="PRINTS" id="PR01097">
    <property type="entry name" value="TRNSRECEPTRP"/>
</dbReference>
<evidence type="ECO:0000256" key="13">
    <source>
        <dbReference type="ARBA" id="ARBA00023028"/>
    </source>
</evidence>
<feature type="transmembrane region" description="Helical" evidence="21">
    <location>
        <begin position="402"/>
        <end position="421"/>
    </location>
</feature>
<dbReference type="Gene3D" id="1.25.40.20">
    <property type="entry name" value="Ankyrin repeat-containing domain"/>
    <property type="match status" value="1"/>
</dbReference>
<feature type="transmembrane region" description="Helical" evidence="21">
    <location>
        <begin position="361"/>
        <end position="382"/>
    </location>
</feature>
<dbReference type="GO" id="GO:0051480">
    <property type="term" value="P:regulation of cytosolic calcium ion concentration"/>
    <property type="evidence" value="ECO:0007669"/>
    <property type="project" value="TreeGrafter"/>
</dbReference>
<keyword evidence="15" id="KW-0406">Ion transport</keyword>
<gene>
    <name evidence="23" type="primary">TRPC4</name>
    <name evidence="23" type="ORF">TNCT_26781</name>
</gene>
<evidence type="ECO:0000256" key="3">
    <source>
        <dbReference type="ARBA" id="ARBA00004613"/>
    </source>
</evidence>
<dbReference type="InterPro" id="IPR036770">
    <property type="entry name" value="Ankyrin_rpt-contain_sf"/>
</dbReference>
<sequence>MVDSEKPLHEDSISSSMGKCTMGKNTEGMESHSVMYHRTSFVDNILSPGEKRFLKLVEQGDIDGLKSLLKIKRQLNFDCCDYRGRRALDIAIKKRNIAMYEFLQQELEISNLHYYCAMLTAVLENDVYILETLLSRVAETDKRKECLQCLVGGGPECLRYLPNVASSNLTPLMVAALEGNIEITKMFLERGYFVKKPHSPHCACDTCCANRKKAGETLTESMSRINTYRTLASPTYLILTTCDPILAAFQLSYELEQLSCELPEHQREYKELSRQCSHFAADLLDECRTTEEVKTLLSQRLGCPDNRPQMLNRFSGSVRALVTESLVGLWILGFFLDLILKCWNGCNRGIGSWYKIHSYDFFMTGLFITSEIIFILNLSGMISGPKDRRQMSGYDPVLVGDAIYAVASIMAFSRLLIWCKLSSHLGPLTVSFRHMLADVARFLVLFTIIVVAFSIGMNSIYKYYENSEQCSRGGDYYHHGNEFQTLFQTGNNLFWAIFGKGEPHFADIYNCQNKTNEESMDEIIIDENRHYFTEAVGYGMWGMYHFIACLVILNMLIGMMAESYQRVQENADMEWKFACSTLWLSVFDTYSLVPPPFNLLPSIQWFMVQYNWMRTTRKGGKFAGYFTPSDKKENSIKLEKERLEKQCEDEKYEKLMVQLIRRYLHSNGLKESAVTSSSTHHCCWKEQNDEKRNKSSKETNLAPRN</sequence>
<dbReference type="GO" id="GO:0090729">
    <property type="term" value="F:toxin activity"/>
    <property type="evidence" value="ECO:0007669"/>
    <property type="project" value="UniProtKB-KW"/>
</dbReference>
<evidence type="ECO:0000256" key="4">
    <source>
        <dbReference type="ARBA" id="ARBA00022448"/>
    </source>
</evidence>
<keyword evidence="10" id="KW-0528">Neurotoxin</keyword>
<name>A0A8X6M2Y1_TRICU</name>
<dbReference type="GO" id="GO:0005886">
    <property type="term" value="C:plasma membrane"/>
    <property type="evidence" value="ECO:0007669"/>
    <property type="project" value="TreeGrafter"/>
</dbReference>
<evidence type="ECO:0000313" key="24">
    <source>
        <dbReference type="Proteomes" id="UP000887116"/>
    </source>
</evidence>
<accession>A0A8X6M2Y1</accession>
<evidence type="ECO:0000256" key="5">
    <source>
        <dbReference type="ARBA" id="ARBA00022483"/>
    </source>
</evidence>
<proteinExistence type="predicted"/>
<keyword evidence="5" id="KW-0268">Exocytosis</keyword>